<proteinExistence type="predicted"/>
<accession>A0A9C7BM83</accession>
<sequence length="299" mass="32757">MIAQGSETVSQGEMIGMSQVRYDLRPSRGGTTGLTAKPSSNIAPSKRPSTESWNTETPSKAETSLRNLHYDSEFLIEKPIGNTWPATTEQPSMEISAMMSFDVMNNSTPNVGLHSPLDAGLPLPHTAGSKTFTGNPLTLATGHQSYSTNAKRHQPFITEHQAPAAVPPSGSQTRRRQVAVTISHPPPPTTRPQQAFAIKPTSVSHPPNAGVPPPNGRARTFTEGPQTLRPDGFPLHPSHRASLTDRQLAYMCYRDAYLRYRNVIIGNFSITPLESVVLAENFRVASYRYRFYCASNSEQ</sequence>
<feature type="region of interest" description="Disordered" evidence="1">
    <location>
        <begin position="23"/>
        <end position="62"/>
    </location>
</feature>
<feature type="compositionally biased region" description="Polar residues" evidence="1">
    <location>
        <begin position="50"/>
        <end position="62"/>
    </location>
</feature>
<dbReference type="EMBL" id="LC738875">
    <property type="protein sequence ID" value="BDT62431.1"/>
    <property type="molecule type" value="Genomic_DNA"/>
</dbReference>
<evidence type="ECO:0000256" key="1">
    <source>
        <dbReference type="SAM" id="MobiDB-lite"/>
    </source>
</evidence>
<feature type="compositionally biased region" description="Polar residues" evidence="1">
    <location>
        <begin position="33"/>
        <end position="43"/>
    </location>
</feature>
<organism evidence="2">
    <name type="scientific">Melicertus latisulcatus pemonivirus</name>
    <dbReference type="NCBI Taxonomy" id="2984278"/>
    <lineage>
        <taxon>Viruses</taxon>
        <taxon>Viruses incertae sedis</taxon>
        <taxon>Naldaviricetes</taxon>
        <taxon>Nimaviridae</taxon>
    </lineage>
</organism>
<protein>
    <submittedName>
        <fullName evidence="2">Uncharacterized protein</fullName>
    </submittedName>
</protein>
<evidence type="ECO:0000313" key="2">
    <source>
        <dbReference type="EMBL" id="BDT62431.1"/>
    </source>
</evidence>
<reference evidence="2" key="1">
    <citation type="submission" date="2022-10" db="EMBL/GenBank/DDBJ databases">
        <title>Genome sequences of endogenous nimaviruses in decapod crustaceans.</title>
        <authorList>
            <person name="Kawato S."/>
            <person name="Nozaki R."/>
            <person name="Kondo H."/>
            <person name="Hirono I."/>
        </authorList>
    </citation>
    <scope>NUCLEOTIDE SEQUENCE</scope>
    <source>
        <strain evidence="2">Okinawa2016</strain>
    </source>
</reference>
<name>A0A9C7BM83_9VIRU</name>